<organism evidence="2 3">
    <name type="scientific">Candidatus Kaiserbacteria bacterium RIFCSPHIGHO2_02_FULL_49_34</name>
    <dbReference type="NCBI Taxonomy" id="1798491"/>
    <lineage>
        <taxon>Bacteria</taxon>
        <taxon>Candidatus Kaiseribacteriota</taxon>
    </lineage>
</organism>
<proteinExistence type="predicted"/>
<dbReference type="Proteomes" id="UP000176511">
    <property type="component" value="Unassembled WGS sequence"/>
</dbReference>
<gene>
    <name evidence="2" type="ORF">A3C87_02840</name>
</gene>
<comment type="caution">
    <text evidence="2">The sequence shown here is derived from an EMBL/GenBank/DDBJ whole genome shotgun (WGS) entry which is preliminary data.</text>
</comment>
<feature type="compositionally biased region" description="Acidic residues" evidence="1">
    <location>
        <begin position="1"/>
        <end position="30"/>
    </location>
</feature>
<feature type="compositionally biased region" description="Acidic residues" evidence="1">
    <location>
        <begin position="50"/>
        <end position="63"/>
    </location>
</feature>
<dbReference type="AlphaFoldDB" id="A0A1F6DJF8"/>
<name>A0A1F6DJF8_9BACT</name>
<accession>A0A1F6DJF8</accession>
<reference evidence="2 3" key="1">
    <citation type="journal article" date="2016" name="Nat. Commun.">
        <title>Thousands of microbial genomes shed light on interconnected biogeochemical processes in an aquifer system.</title>
        <authorList>
            <person name="Anantharaman K."/>
            <person name="Brown C.T."/>
            <person name="Hug L.A."/>
            <person name="Sharon I."/>
            <person name="Castelle C.J."/>
            <person name="Probst A.J."/>
            <person name="Thomas B.C."/>
            <person name="Singh A."/>
            <person name="Wilkins M.J."/>
            <person name="Karaoz U."/>
            <person name="Brodie E.L."/>
            <person name="Williams K.H."/>
            <person name="Hubbard S.S."/>
            <person name="Banfield J.F."/>
        </authorList>
    </citation>
    <scope>NUCLEOTIDE SEQUENCE [LARGE SCALE GENOMIC DNA]</scope>
</reference>
<protein>
    <submittedName>
        <fullName evidence="2">Uncharacterized protein</fullName>
    </submittedName>
</protein>
<evidence type="ECO:0000313" key="3">
    <source>
        <dbReference type="Proteomes" id="UP000176511"/>
    </source>
</evidence>
<dbReference type="EMBL" id="MFLE01000017">
    <property type="protein sequence ID" value="OGG61558.1"/>
    <property type="molecule type" value="Genomic_DNA"/>
</dbReference>
<feature type="region of interest" description="Disordered" evidence="1">
    <location>
        <begin position="1"/>
        <end position="70"/>
    </location>
</feature>
<evidence type="ECO:0000256" key="1">
    <source>
        <dbReference type="SAM" id="MobiDB-lite"/>
    </source>
</evidence>
<evidence type="ECO:0000313" key="2">
    <source>
        <dbReference type="EMBL" id="OGG61558.1"/>
    </source>
</evidence>
<sequence>MFQDLADDNNLDDVMLDGDDFPVDDEELEVESSNSSPEDLLRDNDGNDPAGDEDDDENPLFDSFEDRDLL</sequence>